<dbReference type="InterPro" id="IPR019410">
    <property type="entry name" value="Methyltransf_16"/>
</dbReference>
<reference evidence="2 3" key="1">
    <citation type="submission" date="2009-11" db="EMBL/GenBank/DDBJ databases">
        <title>Annotation of Allomyces macrogynus ATCC 38327.</title>
        <authorList>
            <consortium name="The Broad Institute Genome Sequencing Platform"/>
            <person name="Russ C."/>
            <person name="Cuomo C."/>
            <person name="Burger G."/>
            <person name="Gray M.W."/>
            <person name="Holland P.W.H."/>
            <person name="King N."/>
            <person name="Lang F.B.F."/>
            <person name="Roger A.J."/>
            <person name="Ruiz-Trillo I."/>
            <person name="Young S.K."/>
            <person name="Zeng Q."/>
            <person name="Gargeya S."/>
            <person name="Fitzgerald M."/>
            <person name="Haas B."/>
            <person name="Abouelleil A."/>
            <person name="Alvarado L."/>
            <person name="Arachchi H.M."/>
            <person name="Berlin A."/>
            <person name="Chapman S.B."/>
            <person name="Gearin G."/>
            <person name="Goldberg J."/>
            <person name="Griggs A."/>
            <person name="Gujja S."/>
            <person name="Hansen M."/>
            <person name="Heiman D."/>
            <person name="Howarth C."/>
            <person name="Larimer J."/>
            <person name="Lui A."/>
            <person name="MacDonald P.J.P."/>
            <person name="McCowen C."/>
            <person name="Montmayeur A."/>
            <person name="Murphy C."/>
            <person name="Neiman D."/>
            <person name="Pearson M."/>
            <person name="Priest M."/>
            <person name="Roberts A."/>
            <person name="Saif S."/>
            <person name="Shea T."/>
            <person name="Sisk P."/>
            <person name="Stolte C."/>
            <person name="Sykes S."/>
            <person name="Wortman J."/>
            <person name="Nusbaum C."/>
            <person name="Birren B."/>
        </authorList>
    </citation>
    <scope>NUCLEOTIDE SEQUENCE [LARGE SCALE GENOMIC DNA]</scope>
    <source>
        <strain evidence="2 3">ATCC 38327</strain>
    </source>
</reference>
<feature type="region of interest" description="Disordered" evidence="1">
    <location>
        <begin position="1"/>
        <end position="28"/>
    </location>
</feature>
<dbReference type="AlphaFoldDB" id="A0A0L0RWX0"/>
<evidence type="ECO:0000313" key="2">
    <source>
        <dbReference type="EMBL" id="KNE54609.1"/>
    </source>
</evidence>
<dbReference type="PANTHER" id="PTHR14614">
    <property type="entry name" value="HEPATOCELLULAR CARCINOMA-ASSOCIATED ANTIGEN"/>
    <property type="match status" value="1"/>
</dbReference>
<evidence type="ECO:0000256" key="1">
    <source>
        <dbReference type="SAM" id="MobiDB-lite"/>
    </source>
</evidence>
<dbReference type="EMBL" id="GG745328">
    <property type="protein sequence ID" value="KNE54609.1"/>
    <property type="molecule type" value="Genomic_DNA"/>
</dbReference>
<dbReference type="SUPFAM" id="SSF53335">
    <property type="entry name" value="S-adenosyl-L-methionine-dependent methyltransferases"/>
    <property type="match status" value="1"/>
</dbReference>
<protein>
    <submittedName>
        <fullName evidence="2">Uncharacterized protein</fullName>
    </submittedName>
</protein>
<dbReference type="eggNOG" id="KOG2793">
    <property type="taxonomic scope" value="Eukaryota"/>
</dbReference>
<dbReference type="OrthoDB" id="194386at2759"/>
<proteinExistence type="predicted"/>
<dbReference type="GO" id="GO:0005829">
    <property type="term" value="C:cytosol"/>
    <property type="evidence" value="ECO:0007669"/>
    <property type="project" value="TreeGrafter"/>
</dbReference>
<dbReference type="Pfam" id="PF10294">
    <property type="entry name" value="Methyltransf_16"/>
    <property type="match status" value="1"/>
</dbReference>
<gene>
    <name evidence="2" type="ORF">AMAG_00574</name>
</gene>
<keyword evidence="3" id="KW-1185">Reference proteome</keyword>
<dbReference type="VEuPathDB" id="FungiDB:AMAG_00574"/>
<feature type="compositionally biased region" description="Basic residues" evidence="1">
    <location>
        <begin position="1"/>
        <end position="19"/>
    </location>
</feature>
<evidence type="ECO:0000313" key="3">
    <source>
        <dbReference type="Proteomes" id="UP000054350"/>
    </source>
</evidence>
<dbReference type="Proteomes" id="UP000054350">
    <property type="component" value="Unassembled WGS sequence"/>
</dbReference>
<reference evidence="3" key="2">
    <citation type="submission" date="2009-11" db="EMBL/GenBank/DDBJ databases">
        <title>The Genome Sequence of Allomyces macrogynus strain ATCC 38327.</title>
        <authorList>
            <consortium name="The Broad Institute Genome Sequencing Platform"/>
            <person name="Russ C."/>
            <person name="Cuomo C."/>
            <person name="Shea T."/>
            <person name="Young S.K."/>
            <person name="Zeng Q."/>
            <person name="Koehrsen M."/>
            <person name="Haas B."/>
            <person name="Borodovsky M."/>
            <person name="Guigo R."/>
            <person name="Alvarado L."/>
            <person name="Berlin A."/>
            <person name="Borenstein D."/>
            <person name="Chen Z."/>
            <person name="Engels R."/>
            <person name="Freedman E."/>
            <person name="Gellesch M."/>
            <person name="Goldberg J."/>
            <person name="Griggs A."/>
            <person name="Gujja S."/>
            <person name="Heiman D."/>
            <person name="Hepburn T."/>
            <person name="Howarth C."/>
            <person name="Jen D."/>
            <person name="Larson L."/>
            <person name="Lewis B."/>
            <person name="Mehta T."/>
            <person name="Park D."/>
            <person name="Pearson M."/>
            <person name="Roberts A."/>
            <person name="Saif S."/>
            <person name="Shenoy N."/>
            <person name="Sisk P."/>
            <person name="Stolte C."/>
            <person name="Sykes S."/>
            <person name="Walk T."/>
            <person name="White J."/>
            <person name="Yandava C."/>
            <person name="Burger G."/>
            <person name="Gray M.W."/>
            <person name="Holland P.W.H."/>
            <person name="King N."/>
            <person name="Lang F.B.F."/>
            <person name="Roger A.J."/>
            <person name="Ruiz-Trillo I."/>
            <person name="Lander E."/>
            <person name="Nusbaum C."/>
        </authorList>
    </citation>
    <scope>NUCLEOTIDE SEQUENCE [LARGE SCALE GENOMIC DNA]</scope>
    <source>
        <strain evidence="3">ATCC 38327</strain>
    </source>
</reference>
<dbReference type="GO" id="GO:0032991">
    <property type="term" value="C:protein-containing complex"/>
    <property type="evidence" value="ECO:0007669"/>
    <property type="project" value="TreeGrafter"/>
</dbReference>
<dbReference type="STRING" id="578462.A0A0L0RWX0"/>
<organism evidence="2 3">
    <name type="scientific">Allomyces macrogynus (strain ATCC 38327)</name>
    <name type="common">Allomyces javanicus var. macrogynus</name>
    <dbReference type="NCBI Taxonomy" id="578462"/>
    <lineage>
        <taxon>Eukaryota</taxon>
        <taxon>Fungi</taxon>
        <taxon>Fungi incertae sedis</taxon>
        <taxon>Blastocladiomycota</taxon>
        <taxon>Blastocladiomycetes</taxon>
        <taxon>Blastocladiales</taxon>
        <taxon>Blastocladiaceae</taxon>
        <taxon>Allomyces</taxon>
    </lineage>
</organism>
<name>A0A0L0RWX0_ALLM3</name>
<dbReference type="InterPro" id="IPR029063">
    <property type="entry name" value="SAM-dependent_MTases_sf"/>
</dbReference>
<dbReference type="Gene3D" id="3.40.50.150">
    <property type="entry name" value="Vaccinia Virus protein VP39"/>
    <property type="match status" value="1"/>
</dbReference>
<accession>A0A0L0RWX0</accession>
<sequence length="320" mass="34784">MVSHKEARKLKQAQRRAKTAGRAAGHEVDKQDVPVLTSENCDQGSINATAADAPISLSYTLRGYEDGKPFERDLHALDRWATQAADSISVTISTTTNQDALPPLTVHLKQRASVFIGGQLWNTAFILACWFYARHAHGIHDYGALRVCEVGAGIGLLALALAALDARVTATDLADVVPILDDNIARNPHLAIGAGGVPRITAAALDWGDKDAVVPGYPFDLIVACDCIYSEVSAGDLVECLVRQCSPVTPGGPRPATIVWVVSEVRNESIQQAFLEQAREVFEIGYMDVDRDVSPYLPRELRTGLNVRWYVMKLKPGKDE</sequence>
<dbReference type="PANTHER" id="PTHR14614:SF109">
    <property type="entry name" value="RIBOSOMAL LYSINE N-METHYLTRANSFERASE 5"/>
    <property type="match status" value="1"/>
</dbReference>